<dbReference type="KEGG" id="apln:108736542"/>
<dbReference type="Gene3D" id="3.30.60.30">
    <property type="match status" value="1"/>
</dbReference>
<reference evidence="3" key="1">
    <citation type="submission" date="2025-08" db="UniProtKB">
        <authorList>
            <consortium name="RefSeq"/>
        </authorList>
    </citation>
    <scope>IDENTIFICATION</scope>
    <source>
        <tissue evidence="3">Entire body</tissue>
    </source>
</reference>
<accession>A0A1W4WVH2</accession>
<evidence type="ECO:0000313" key="2">
    <source>
        <dbReference type="Proteomes" id="UP000192223"/>
    </source>
</evidence>
<dbReference type="Proteomes" id="UP000192223">
    <property type="component" value="Unplaced"/>
</dbReference>
<dbReference type="PROSITE" id="PS51465">
    <property type="entry name" value="KAZAL_2"/>
    <property type="match status" value="1"/>
</dbReference>
<dbReference type="InParanoid" id="A0A1W4WVH2"/>
<dbReference type="AlphaFoldDB" id="A0A1W4WVH2"/>
<proteinExistence type="predicted"/>
<dbReference type="Pfam" id="PF07648">
    <property type="entry name" value="Kazal_2"/>
    <property type="match status" value="1"/>
</dbReference>
<evidence type="ECO:0000313" key="3">
    <source>
        <dbReference type="RefSeq" id="XP_018324507.1"/>
    </source>
</evidence>
<keyword evidence="2" id="KW-1185">Reference proteome</keyword>
<organism evidence="2 3">
    <name type="scientific">Agrilus planipennis</name>
    <name type="common">Emerald ash borer</name>
    <name type="synonym">Agrilus marcopoli</name>
    <dbReference type="NCBI Taxonomy" id="224129"/>
    <lineage>
        <taxon>Eukaryota</taxon>
        <taxon>Metazoa</taxon>
        <taxon>Ecdysozoa</taxon>
        <taxon>Arthropoda</taxon>
        <taxon>Hexapoda</taxon>
        <taxon>Insecta</taxon>
        <taxon>Pterygota</taxon>
        <taxon>Neoptera</taxon>
        <taxon>Endopterygota</taxon>
        <taxon>Coleoptera</taxon>
        <taxon>Polyphaga</taxon>
        <taxon>Elateriformia</taxon>
        <taxon>Buprestoidea</taxon>
        <taxon>Buprestidae</taxon>
        <taxon>Agrilinae</taxon>
        <taxon>Agrilus</taxon>
    </lineage>
</organism>
<dbReference type="GeneID" id="108736542"/>
<dbReference type="SMART" id="SM00280">
    <property type="entry name" value="KAZAL"/>
    <property type="match status" value="1"/>
</dbReference>
<dbReference type="InterPro" id="IPR036058">
    <property type="entry name" value="Kazal_dom_sf"/>
</dbReference>
<evidence type="ECO:0000259" key="1">
    <source>
        <dbReference type="PROSITE" id="PS51465"/>
    </source>
</evidence>
<sequence>MTIILHYFTEVVFLAQFWSNGETASLEKDQDCPLCTADDYKPVCGINGKGNKKTFSNNCEMNRYNCLQGDDYKLSSNGVCPEVAQPDRKTGPSAILRKE</sequence>
<dbReference type="InterPro" id="IPR002350">
    <property type="entry name" value="Kazal_dom"/>
</dbReference>
<dbReference type="RefSeq" id="XP_018324507.1">
    <property type="nucleotide sequence ID" value="XM_018469005.2"/>
</dbReference>
<gene>
    <name evidence="3" type="primary">LOC108736542</name>
</gene>
<feature type="domain" description="Kazal-like" evidence="1">
    <location>
        <begin position="26"/>
        <end position="82"/>
    </location>
</feature>
<name>A0A1W4WVH2_AGRPL</name>
<dbReference type="SUPFAM" id="SSF100895">
    <property type="entry name" value="Kazal-type serine protease inhibitors"/>
    <property type="match status" value="1"/>
</dbReference>
<dbReference type="OrthoDB" id="328123at2759"/>
<protein>
    <submittedName>
        <fullName evidence="3">Uncharacterized protein LOC108736542</fullName>
    </submittedName>
</protein>